<comment type="caution">
    <text evidence="4">The sequence shown here is derived from an EMBL/GenBank/DDBJ whole genome shotgun (WGS) entry which is preliminary data.</text>
</comment>
<reference evidence="4 5" key="1">
    <citation type="journal article" date="2023" name="Elife">
        <title>Identification of key yeast species and microbe-microbe interactions impacting larval growth of Drosophila in the wild.</title>
        <authorList>
            <person name="Mure A."/>
            <person name="Sugiura Y."/>
            <person name="Maeda R."/>
            <person name="Honda K."/>
            <person name="Sakurai N."/>
            <person name="Takahashi Y."/>
            <person name="Watada M."/>
            <person name="Katoh T."/>
            <person name="Gotoh A."/>
            <person name="Gotoh Y."/>
            <person name="Taniguchi I."/>
            <person name="Nakamura K."/>
            <person name="Hayashi T."/>
            <person name="Katayama T."/>
            <person name="Uemura T."/>
            <person name="Hattori Y."/>
        </authorList>
    </citation>
    <scope>NUCLEOTIDE SEQUENCE [LARGE SCALE GENOMIC DNA]</scope>
    <source>
        <strain evidence="4 5">PK-24</strain>
    </source>
</reference>
<dbReference type="Pfam" id="PF13373">
    <property type="entry name" value="Dsc3_C"/>
    <property type="match status" value="1"/>
</dbReference>
<dbReference type="GO" id="GO:0005783">
    <property type="term" value="C:endoplasmic reticulum"/>
    <property type="evidence" value="ECO:0007669"/>
    <property type="project" value="TreeGrafter"/>
</dbReference>
<proteinExistence type="predicted"/>
<sequence>MEVVVRYASGLPDTTVHVDEDVSVPHVLRNEIRSQYPDLSHRRLKLLYNGRLLSTDTTIKNLKSPCYVHCIIGDLLTDEEIAQENDTQPQRQTTTVHGFDRLTGFSQNDIAQLRQQFHQIYGENANTEMEDEWIDSVVGPNGANTAPVANNNINSTNNPESPLLMLLAVSVGFALGGLALLLILIDAGGIFGKKTKIAVISGIIVNISFAILKSGV</sequence>
<accession>A0AAV5R1A3</accession>
<protein>
    <submittedName>
        <fullName evidence="4">Dsc3 protein</fullName>
    </submittedName>
</protein>
<feature type="domain" description="DSC E3 ubiquitin ligase complex subunit 3 C-terminal" evidence="3">
    <location>
        <begin position="98"/>
        <end position="213"/>
    </location>
</feature>
<keyword evidence="1" id="KW-0812">Transmembrane</keyword>
<dbReference type="PANTHER" id="PTHR28049:SF1">
    <property type="entry name" value="DSC E3 UBIQUITIN LIGASE COMPLEX SUBUNIT 3"/>
    <property type="match status" value="1"/>
</dbReference>
<keyword evidence="5" id="KW-1185">Reference proteome</keyword>
<dbReference type="Proteomes" id="UP001378960">
    <property type="component" value="Unassembled WGS sequence"/>
</dbReference>
<feature type="transmembrane region" description="Helical" evidence="1">
    <location>
        <begin position="197"/>
        <end position="215"/>
    </location>
</feature>
<gene>
    <name evidence="4" type="ORF">DAPK24_014070</name>
</gene>
<feature type="domain" description="DSC E3 ubiquitin ligase complex subunit 3 ubiquitin-like" evidence="2">
    <location>
        <begin position="2"/>
        <end position="61"/>
    </location>
</feature>
<name>A0AAV5R1A3_PICKL</name>
<dbReference type="InterPro" id="IPR025390">
    <property type="entry name" value="Dsc3_C"/>
</dbReference>
<dbReference type="GO" id="GO:0044695">
    <property type="term" value="C:Dsc E3 ubiquitin ligase complex"/>
    <property type="evidence" value="ECO:0007669"/>
    <property type="project" value="InterPro"/>
</dbReference>
<organism evidence="4 5">
    <name type="scientific">Pichia kluyveri</name>
    <name type="common">Yeast</name>
    <dbReference type="NCBI Taxonomy" id="36015"/>
    <lineage>
        <taxon>Eukaryota</taxon>
        <taxon>Fungi</taxon>
        <taxon>Dikarya</taxon>
        <taxon>Ascomycota</taxon>
        <taxon>Saccharomycotina</taxon>
        <taxon>Pichiomycetes</taxon>
        <taxon>Pichiales</taxon>
        <taxon>Pichiaceae</taxon>
        <taxon>Pichia</taxon>
    </lineage>
</organism>
<evidence type="ECO:0000313" key="5">
    <source>
        <dbReference type="Proteomes" id="UP001378960"/>
    </source>
</evidence>
<evidence type="ECO:0000313" key="4">
    <source>
        <dbReference type="EMBL" id="GMM44832.1"/>
    </source>
</evidence>
<dbReference type="Pfam" id="PF10302">
    <property type="entry name" value="Dsc3_N"/>
    <property type="match status" value="1"/>
</dbReference>
<dbReference type="InterPro" id="IPR019413">
    <property type="entry name" value="Dsc3_ub-like_dom"/>
</dbReference>
<evidence type="ECO:0000259" key="3">
    <source>
        <dbReference type="Pfam" id="PF13373"/>
    </source>
</evidence>
<evidence type="ECO:0000259" key="2">
    <source>
        <dbReference type="Pfam" id="PF10302"/>
    </source>
</evidence>
<dbReference type="AlphaFoldDB" id="A0AAV5R1A3"/>
<keyword evidence="1" id="KW-0472">Membrane</keyword>
<dbReference type="InterPro" id="IPR045226">
    <property type="entry name" value="Dsc3"/>
</dbReference>
<dbReference type="EMBL" id="BTGB01000001">
    <property type="protein sequence ID" value="GMM44832.1"/>
    <property type="molecule type" value="Genomic_DNA"/>
</dbReference>
<evidence type="ECO:0000256" key="1">
    <source>
        <dbReference type="SAM" id="Phobius"/>
    </source>
</evidence>
<dbReference type="PANTHER" id="PTHR28049">
    <property type="entry name" value="TRANSMEMBRANE PROTEIN YOR223W"/>
    <property type="match status" value="1"/>
</dbReference>
<feature type="transmembrane region" description="Helical" evidence="1">
    <location>
        <begin position="163"/>
        <end position="185"/>
    </location>
</feature>
<keyword evidence="1" id="KW-1133">Transmembrane helix</keyword>